<feature type="domain" description="Endonuclease GajA/Old nuclease/RecF-like AAA" evidence="3">
    <location>
        <begin position="192"/>
        <end position="382"/>
    </location>
</feature>
<dbReference type="InterPro" id="IPR027417">
    <property type="entry name" value="P-loop_NTPase"/>
</dbReference>
<evidence type="ECO:0000259" key="3">
    <source>
        <dbReference type="Pfam" id="PF13175"/>
    </source>
</evidence>
<dbReference type="InterPro" id="IPR041685">
    <property type="entry name" value="AAA_GajA/Old/RecF-like"/>
</dbReference>
<dbReference type="Pfam" id="PF20469">
    <property type="entry name" value="OLD-like_TOPRIM"/>
    <property type="match status" value="1"/>
</dbReference>
<feature type="region of interest" description="Disordered" evidence="2">
    <location>
        <begin position="170"/>
        <end position="190"/>
    </location>
</feature>
<dbReference type="EMBL" id="BJXC01000048">
    <property type="protein sequence ID" value="GEM53727.1"/>
    <property type="molecule type" value="Genomic_DNA"/>
</dbReference>
<dbReference type="InterPro" id="IPR051396">
    <property type="entry name" value="Bact_Antivir_Def_Nuclease"/>
</dbReference>
<dbReference type="InterPro" id="IPR034139">
    <property type="entry name" value="TOPRIM_OLD"/>
</dbReference>
<keyword evidence="6" id="KW-1185">Reference proteome</keyword>
<organism evidence="5 6">
    <name type="scientific">Empedobacter brevis NBRC 14943 = ATCC 43319</name>
    <dbReference type="NCBI Taxonomy" id="1218108"/>
    <lineage>
        <taxon>Bacteria</taxon>
        <taxon>Pseudomonadati</taxon>
        <taxon>Bacteroidota</taxon>
        <taxon>Flavobacteriia</taxon>
        <taxon>Flavobacteriales</taxon>
        <taxon>Weeksellaceae</taxon>
        <taxon>Empedobacter</taxon>
    </lineage>
</organism>
<dbReference type="CDD" id="cd01026">
    <property type="entry name" value="TOPRIM_OLD"/>
    <property type="match status" value="1"/>
</dbReference>
<accession>A0A511NM01</accession>
<dbReference type="Pfam" id="PF13175">
    <property type="entry name" value="AAA_15"/>
    <property type="match status" value="2"/>
</dbReference>
<feature type="domain" description="OLD protein-like TOPRIM" evidence="4">
    <location>
        <begin position="437"/>
        <end position="500"/>
    </location>
</feature>
<dbReference type="STRING" id="1218108.GCA_000382425_03462"/>
<dbReference type="PANTHER" id="PTHR43581:SF3">
    <property type="entry name" value="AAA+ ATPASE DOMAIN-CONTAINING PROTEIN"/>
    <property type="match status" value="1"/>
</dbReference>
<evidence type="ECO:0000256" key="1">
    <source>
        <dbReference type="SAM" id="Coils"/>
    </source>
</evidence>
<feature type="domain" description="Endonuclease GajA/Old nuclease/RecF-like AAA" evidence="3">
    <location>
        <begin position="39"/>
        <end position="103"/>
    </location>
</feature>
<comment type="caution">
    <text evidence="5">The sequence shown here is derived from an EMBL/GenBank/DDBJ whole genome shotgun (WGS) entry which is preliminary data.</text>
</comment>
<proteinExistence type="predicted"/>
<dbReference type="Proteomes" id="UP000321245">
    <property type="component" value="Unassembled WGS sequence"/>
</dbReference>
<evidence type="ECO:0000313" key="6">
    <source>
        <dbReference type="Proteomes" id="UP000321245"/>
    </source>
</evidence>
<evidence type="ECO:0000256" key="2">
    <source>
        <dbReference type="SAM" id="MobiDB-lite"/>
    </source>
</evidence>
<sequence length="612" mass="69703">MFENIPSIILNKTQKIMAKTKKIEEVSLVSDNPEVAKPKLTKLIIKNYRCIGSTPVEIDLNDIVVLVGANNVGKSSILKAYELAMSQGSNKANLSLEDFPHNKIDPENLPEIEIHTRVYDNAPGEKWIEIQENGDFIVKEKFIWESEGKPKRQGFDVEVKDWSDNVPWGAPNVANSRRPEPHKVDAFDSPEKQADEIKKLIMQALTERVKNYKNLNQEGEEENEYQKLLRQVKELQKKILDEAKDQIDEVNQELTTLISKVFPKYKIDFDAKAEDNLDNAINLFKADTQLLMGPEDGYLSTIDRQGSGARRTLLWTALKFISENNQKAKPEGALNRPHLLLIDEPELCLHPNAIREACNLLYELPETGNWQVMVTTHSPIFIDFSKDNTTIIKVEKQENGDIIGTTVFRPDKVNLDDEDKRNLKLLNLCDPYVAEFFFGGKVIVVEGDTEYTAFNYIKRQKPELYNNINIIRARGKATIVSLIKILNHFGSDYSVLHDCDLPRITTKKGKEMANPAWGNNPNILEAINSKPAGTSTRLLASLPNFEEAYFEEIANEEKPYNALKKLEENHIYFNKVETLLKALINFESETPINCTEWSSIEELETKLLEIGS</sequence>
<gene>
    <name evidence="5" type="ORF">EB1_35170</name>
</gene>
<evidence type="ECO:0000259" key="4">
    <source>
        <dbReference type="Pfam" id="PF20469"/>
    </source>
</evidence>
<dbReference type="Gene3D" id="3.40.50.300">
    <property type="entry name" value="P-loop containing nucleotide triphosphate hydrolases"/>
    <property type="match status" value="1"/>
</dbReference>
<dbReference type="PANTHER" id="PTHR43581">
    <property type="entry name" value="ATP/GTP PHOSPHATASE"/>
    <property type="match status" value="1"/>
</dbReference>
<feature type="compositionally biased region" description="Basic and acidic residues" evidence="2">
    <location>
        <begin position="177"/>
        <end position="190"/>
    </location>
</feature>
<evidence type="ECO:0000313" key="5">
    <source>
        <dbReference type="EMBL" id="GEM53727.1"/>
    </source>
</evidence>
<feature type="coiled-coil region" evidence="1">
    <location>
        <begin position="202"/>
        <end position="260"/>
    </location>
</feature>
<reference evidence="5 6" key="1">
    <citation type="submission" date="2019-07" db="EMBL/GenBank/DDBJ databases">
        <title>Whole genome shotgun sequence of Empedobacter brevis NBRC 14943.</title>
        <authorList>
            <person name="Hosoyama A."/>
            <person name="Uohara A."/>
            <person name="Ohji S."/>
            <person name="Ichikawa N."/>
        </authorList>
    </citation>
    <scope>NUCLEOTIDE SEQUENCE [LARGE SCALE GENOMIC DNA]</scope>
    <source>
        <strain evidence="5 6">NBRC 14943</strain>
    </source>
</reference>
<protein>
    <submittedName>
        <fullName evidence="5">Uncharacterized protein</fullName>
    </submittedName>
</protein>
<name>A0A511NM01_9FLAO</name>
<dbReference type="AlphaFoldDB" id="A0A511NM01"/>
<keyword evidence="1" id="KW-0175">Coiled coil</keyword>
<dbReference type="SUPFAM" id="SSF52540">
    <property type="entry name" value="P-loop containing nucleoside triphosphate hydrolases"/>
    <property type="match status" value="1"/>
</dbReference>